<evidence type="ECO:0000313" key="7">
    <source>
        <dbReference type="EMBL" id="TVS28479.1"/>
    </source>
</evidence>
<dbReference type="InterPro" id="IPR036759">
    <property type="entry name" value="TPK_catalytic_sf"/>
</dbReference>
<dbReference type="GO" id="GO:0005524">
    <property type="term" value="F:ATP binding"/>
    <property type="evidence" value="ECO:0007669"/>
    <property type="project" value="UniProtKB-KW"/>
</dbReference>
<dbReference type="Pfam" id="PF12555">
    <property type="entry name" value="SteA-like_C"/>
    <property type="match status" value="1"/>
</dbReference>
<dbReference type="GO" id="GO:0016301">
    <property type="term" value="F:kinase activity"/>
    <property type="evidence" value="ECO:0007669"/>
    <property type="project" value="UniProtKB-KW"/>
</dbReference>
<dbReference type="NCBIfam" id="NF040608">
    <property type="entry name" value="division_SteA"/>
    <property type="match status" value="1"/>
</dbReference>
<evidence type="ECO:0000256" key="2">
    <source>
        <dbReference type="ARBA" id="ARBA00022741"/>
    </source>
</evidence>
<accession>A0A6C1TXS6</accession>
<dbReference type="GO" id="GO:0009229">
    <property type="term" value="P:thiamine diphosphate biosynthetic process"/>
    <property type="evidence" value="ECO:0007669"/>
    <property type="project" value="InterPro"/>
</dbReference>
<name>A0A6C1TXS6_9CORY</name>
<feature type="transmembrane region" description="Helical" evidence="5">
    <location>
        <begin position="354"/>
        <end position="375"/>
    </location>
</feature>
<sequence>MTVNASNSGATDLTGLTGRIRDCTPQGKGLGKLAAGDIAVVDSPEMTRREAELLADAKPAAVVNLASFSTGSIPNYGPHVLLDAGVPLVEGAGAEARSVLRSGKKATIWADGAIYVGKKLAGNGVFVDRGSVDANFAAAQRSLVDNMEAYFGNTIQFIHSESPLLIDGVGVPELGEAMAGRKVLVVSPLTDAGAEQRTRVENLRNFIREYSPVIIGVGPAADTLVDMGYNPDFIVGDPVDISAESLRGHARVILPADPDGHAVGLERIQDLGVGAMTFPAATNSPTDLAILLATFHNAEMIVTVGDPVDLDRIFANPADASPAALLTRLKAGGRLVDSTAIENLYRTTSGSGVAWAWAILGILVALAAVILIVGLGGPGEFTQNLVDTWNQIALRVQGWFS</sequence>
<protein>
    <submittedName>
        <fullName evidence="7">Thiamine pyrophosphokinase</fullName>
    </submittedName>
</protein>
<dbReference type="InterPro" id="IPR047795">
    <property type="entry name" value="Put_SteA-like"/>
</dbReference>
<keyword evidence="5" id="KW-0472">Membrane</keyword>
<evidence type="ECO:0000256" key="4">
    <source>
        <dbReference type="ARBA" id="ARBA00022840"/>
    </source>
</evidence>
<feature type="domain" description="SteA-like C-terminal" evidence="6">
    <location>
        <begin position="340"/>
        <end position="393"/>
    </location>
</feature>
<dbReference type="SUPFAM" id="SSF63999">
    <property type="entry name" value="Thiamin pyrophosphokinase, catalytic domain"/>
    <property type="match status" value="1"/>
</dbReference>
<evidence type="ECO:0000259" key="6">
    <source>
        <dbReference type="Pfam" id="PF12555"/>
    </source>
</evidence>
<proteinExistence type="predicted"/>
<evidence type="ECO:0000256" key="1">
    <source>
        <dbReference type="ARBA" id="ARBA00022679"/>
    </source>
</evidence>
<dbReference type="EMBL" id="RXIR01000012">
    <property type="protein sequence ID" value="TVS28479.1"/>
    <property type="molecule type" value="Genomic_DNA"/>
</dbReference>
<keyword evidence="5" id="KW-1133">Transmembrane helix</keyword>
<keyword evidence="2" id="KW-0547">Nucleotide-binding</keyword>
<keyword evidence="4" id="KW-0067">ATP-binding</keyword>
<keyword evidence="5" id="KW-0812">Transmembrane</keyword>
<dbReference type="GO" id="GO:0004788">
    <property type="term" value="F:thiamine diphosphokinase activity"/>
    <property type="evidence" value="ECO:0007669"/>
    <property type="project" value="InterPro"/>
</dbReference>
<comment type="caution">
    <text evidence="7">The sequence shown here is derived from an EMBL/GenBank/DDBJ whole genome shotgun (WGS) entry which is preliminary data.</text>
</comment>
<dbReference type="InterPro" id="IPR022215">
    <property type="entry name" value="SteA-like_C"/>
</dbReference>
<evidence type="ECO:0000256" key="5">
    <source>
        <dbReference type="SAM" id="Phobius"/>
    </source>
</evidence>
<reference evidence="7 8" key="1">
    <citation type="submission" date="2018-12" db="EMBL/GenBank/DDBJ databases">
        <title>Corynebacterium sanguinis sp. nov., a clinically-associated and environmental corynebacterium.</title>
        <authorList>
            <person name="Gonzales-Siles L."/>
            <person name="Jaen-Luchoro D."/>
            <person name="Cardew S."/>
            <person name="Inganas E."/>
            <person name="Ohlen M."/>
            <person name="Jensie-Markopolous S."/>
            <person name="Pinyeiro-Iglesias B."/>
            <person name="Molin K."/>
            <person name="Skovbjerg S."/>
            <person name="Svensson-Stadler L."/>
            <person name="Funke G."/>
            <person name="Moore E.R.B."/>
        </authorList>
    </citation>
    <scope>NUCLEOTIDE SEQUENCE [LARGE SCALE GENOMIC DNA]</scope>
    <source>
        <strain evidence="7 8">58734</strain>
    </source>
</reference>
<evidence type="ECO:0000256" key="3">
    <source>
        <dbReference type="ARBA" id="ARBA00022777"/>
    </source>
</evidence>
<dbReference type="AlphaFoldDB" id="A0A6C1TXS6"/>
<dbReference type="OrthoDB" id="5169996at2"/>
<keyword evidence="3 7" id="KW-0418">Kinase</keyword>
<organism evidence="7 8">
    <name type="scientific">Corynebacterium sanguinis</name>
    <dbReference type="NCBI Taxonomy" id="2594913"/>
    <lineage>
        <taxon>Bacteria</taxon>
        <taxon>Bacillati</taxon>
        <taxon>Actinomycetota</taxon>
        <taxon>Actinomycetes</taxon>
        <taxon>Mycobacteriales</taxon>
        <taxon>Corynebacteriaceae</taxon>
        <taxon>Corynebacterium</taxon>
    </lineage>
</organism>
<keyword evidence="1" id="KW-0808">Transferase</keyword>
<dbReference type="Proteomes" id="UP000336646">
    <property type="component" value="Unassembled WGS sequence"/>
</dbReference>
<evidence type="ECO:0000313" key="8">
    <source>
        <dbReference type="Proteomes" id="UP000336646"/>
    </source>
</evidence>
<gene>
    <name evidence="7" type="ORF">EKI59_06640</name>
</gene>